<dbReference type="EMBL" id="CAEZWC010000008">
    <property type="protein sequence ID" value="CAB4642004.1"/>
    <property type="molecule type" value="Genomic_DNA"/>
</dbReference>
<dbReference type="EMBL" id="CAEZVA010000005">
    <property type="protein sequence ID" value="CAB4608580.1"/>
    <property type="molecule type" value="Genomic_DNA"/>
</dbReference>
<dbReference type="EMBL" id="CAEZUH010000004">
    <property type="protein sequence ID" value="CAB4586073.1"/>
    <property type="molecule type" value="Genomic_DNA"/>
</dbReference>
<feature type="transmembrane region" description="Helical" evidence="1">
    <location>
        <begin position="6"/>
        <end position="23"/>
    </location>
</feature>
<evidence type="ECO:0000313" key="3">
    <source>
        <dbReference type="EMBL" id="CAB4558898.1"/>
    </source>
</evidence>
<evidence type="ECO:0000313" key="4">
    <source>
        <dbReference type="EMBL" id="CAB4586073.1"/>
    </source>
</evidence>
<organism evidence="8">
    <name type="scientific">freshwater metagenome</name>
    <dbReference type="NCBI Taxonomy" id="449393"/>
    <lineage>
        <taxon>unclassified sequences</taxon>
        <taxon>metagenomes</taxon>
        <taxon>ecological metagenomes</taxon>
    </lineage>
</organism>
<name>A0A6J6QTT9_9ZZZZ</name>
<keyword evidence="1" id="KW-0472">Membrane</keyword>
<proteinExistence type="predicted"/>
<keyword evidence="1" id="KW-1133">Transmembrane helix</keyword>
<sequence>MKSSLVGVFLLIIFAIYLIIKLSKRSSSQRYEPKAKSTWNLLSEGKDPTDGK</sequence>
<evidence type="ECO:0000313" key="2">
    <source>
        <dbReference type="EMBL" id="CAB4550683.1"/>
    </source>
</evidence>
<evidence type="ECO:0000313" key="5">
    <source>
        <dbReference type="EMBL" id="CAB4608580.1"/>
    </source>
</evidence>
<keyword evidence="1" id="KW-0812">Transmembrane</keyword>
<dbReference type="EMBL" id="CAFBNV010000014">
    <property type="protein sequence ID" value="CAB4961319.1"/>
    <property type="molecule type" value="Genomic_DNA"/>
</dbReference>
<evidence type="ECO:0000313" key="6">
    <source>
        <dbReference type="EMBL" id="CAB4633206.1"/>
    </source>
</evidence>
<dbReference type="EMBL" id="CAEZVR010000060">
    <property type="protein sequence ID" value="CAB4633206.1"/>
    <property type="molecule type" value="Genomic_DNA"/>
</dbReference>
<reference evidence="8" key="1">
    <citation type="submission" date="2020-05" db="EMBL/GenBank/DDBJ databases">
        <authorList>
            <person name="Chiriac C."/>
            <person name="Salcher M."/>
            <person name="Ghai R."/>
            <person name="Kavagutti S V."/>
        </authorList>
    </citation>
    <scope>NUCLEOTIDE SEQUENCE</scope>
</reference>
<dbReference type="EMBL" id="CAEZYN010000003">
    <property type="protein sequence ID" value="CAB4715210.1"/>
    <property type="molecule type" value="Genomic_DNA"/>
</dbReference>
<evidence type="ECO:0000256" key="1">
    <source>
        <dbReference type="SAM" id="Phobius"/>
    </source>
</evidence>
<evidence type="ECO:0000313" key="8">
    <source>
        <dbReference type="EMBL" id="CAB4715210.1"/>
    </source>
</evidence>
<evidence type="ECO:0000313" key="9">
    <source>
        <dbReference type="EMBL" id="CAB4961319.1"/>
    </source>
</evidence>
<evidence type="ECO:0000313" key="7">
    <source>
        <dbReference type="EMBL" id="CAB4642004.1"/>
    </source>
</evidence>
<protein>
    <submittedName>
        <fullName evidence="8">Unannotated protein</fullName>
    </submittedName>
</protein>
<accession>A0A6J6QTT9</accession>
<dbReference type="EMBL" id="CAEZTE010000013">
    <property type="protein sequence ID" value="CAB4558898.1"/>
    <property type="molecule type" value="Genomic_DNA"/>
</dbReference>
<dbReference type="AlphaFoldDB" id="A0A6J6QTT9"/>
<dbReference type="EMBL" id="CAEZSW010000029">
    <property type="protein sequence ID" value="CAB4550683.1"/>
    <property type="molecule type" value="Genomic_DNA"/>
</dbReference>
<gene>
    <name evidence="2" type="ORF">UFOPK1508_00397</name>
    <name evidence="3" type="ORF">UFOPK1599_00409</name>
    <name evidence="4" type="ORF">UFOPK1798_00117</name>
    <name evidence="5" type="ORF">UFOPK1894_00137</name>
    <name evidence="6" type="ORF">UFOPK2139_00368</name>
    <name evidence="7" type="ORF">UFOPK2179_00207</name>
    <name evidence="8" type="ORF">UFOPK2715_00071</name>
    <name evidence="9" type="ORF">UFOPK3883_00304</name>
</gene>